<dbReference type="RefSeq" id="WP_146809374.1">
    <property type="nucleotide sequence ID" value="NZ_BJXX01000063.1"/>
</dbReference>
<comment type="caution">
    <text evidence="2">The sequence shown here is derived from an EMBL/GenBank/DDBJ whole genome shotgun (WGS) entry which is preliminary data.</text>
</comment>
<dbReference type="AlphaFoldDB" id="A0A511V923"/>
<accession>A0A511V923</accession>
<proteinExistence type="predicted"/>
<dbReference type="OrthoDB" id="2942794at2"/>
<gene>
    <name evidence="2" type="ORF">ADA01nite_15530</name>
</gene>
<keyword evidence="1" id="KW-0472">Membrane</keyword>
<keyword evidence="1" id="KW-1133">Transmembrane helix</keyword>
<dbReference type="Proteomes" id="UP000321157">
    <property type="component" value="Unassembled WGS sequence"/>
</dbReference>
<evidence type="ECO:0000313" key="3">
    <source>
        <dbReference type="Proteomes" id="UP000321157"/>
    </source>
</evidence>
<dbReference type="EMBL" id="BJXX01000063">
    <property type="protein sequence ID" value="GEN34093.1"/>
    <property type="molecule type" value="Genomic_DNA"/>
</dbReference>
<reference evidence="2 3" key="1">
    <citation type="submission" date="2019-07" db="EMBL/GenBank/DDBJ databases">
        <title>Whole genome shotgun sequence of Aneurinibacillus danicus NBRC 102444.</title>
        <authorList>
            <person name="Hosoyama A."/>
            <person name="Uohara A."/>
            <person name="Ohji S."/>
            <person name="Ichikawa N."/>
        </authorList>
    </citation>
    <scope>NUCLEOTIDE SEQUENCE [LARGE SCALE GENOMIC DNA]</scope>
    <source>
        <strain evidence="2 3">NBRC 102444</strain>
    </source>
</reference>
<evidence type="ECO:0000313" key="2">
    <source>
        <dbReference type="EMBL" id="GEN34093.1"/>
    </source>
</evidence>
<keyword evidence="1" id="KW-0812">Transmembrane</keyword>
<keyword evidence="3" id="KW-1185">Reference proteome</keyword>
<evidence type="ECO:0000256" key="1">
    <source>
        <dbReference type="SAM" id="Phobius"/>
    </source>
</evidence>
<feature type="transmembrane region" description="Helical" evidence="1">
    <location>
        <begin position="6"/>
        <end position="26"/>
    </location>
</feature>
<name>A0A511V923_9BACL</name>
<organism evidence="2 3">
    <name type="scientific">Aneurinibacillus danicus</name>
    <dbReference type="NCBI Taxonomy" id="267746"/>
    <lineage>
        <taxon>Bacteria</taxon>
        <taxon>Bacillati</taxon>
        <taxon>Bacillota</taxon>
        <taxon>Bacilli</taxon>
        <taxon>Bacillales</taxon>
        <taxon>Paenibacillaceae</taxon>
        <taxon>Aneurinibacillus group</taxon>
        <taxon>Aneurinibacillus</taxon>
    </lineage>
</organism>
<sequence length="103" mass="11943">MDWDFPLVLTIVVLGVIIVLPAISSLKEREYRCLVYTAFNNNDYFKATSRLRAAGIKYDIKIRLNSGYPSPSGYSTSHDYTQYDIYVKKEEEHKAQRAIHDLH</sequence>
<protein>
    <recommendedName>
        <fullName evidence="4">DUF2007 domain-containing protein</fullName>
    </recommendedName>
</protein>
<evidence type="ECO:0008006" key="4">
    <source>
        <dbReference type="Google" id="ProtNLM"/>
    </source>
</evidence>